<sequence>MTEENTTYSGLFEALSALQDAIEQPKKDASNPMFKSSYVTLDAVIASINAAKRKVGAKIFWHNEPRERVMWTVIDGYGERLEIQGAPIAGDLGNRGTNSAQAEGSAETYARRYSLSMVFGIASDVDDDGNAAPKGQPKAQQKTQSQPKNQLNSMFGGVSKAFRDKNGFTEEAMYQAISQQFNTNINSFYTFNNLNDQQKEAIINWLRAGIK</sequence>
<accession>A0ABW1RRL6</accession>
<comment type="caution">
    <text evidence="2">The sequence shown here is derived from an EMBL/GenBank/DDBJ whole genome shotgun (WGS) entry which is preliminary data.</text>
</comment>
<dbReference type="RefSeq" id="WP_137600748.1">
    <property type="nucleotide sequence ID" value="NZ_BJDT01000005.1"/>
</dbReference>
<organism evidence="2 3">
    <name type="scientific">Weissella sagaensis</name>
    <dbReference type="NCBI Taxonomy" id="2559928"/>
    <lineage>
        <taxon>Bacteria</taxon>
        <taxon>Bacillati</taxon>
        <taxon>Bacillota</taxon>
        <taxon>Bacilli</taxon>
        <taxon>Lactobacillales</taxon>
        <taxon>Lactobacillaceae</taxon>
        <taxon>Weissella</taxon>
    </lineage>
</organism>
<dbReference type="InterPro" id="IPR007499">
    <property type="entry name" value="ERF_bacteria_virus"/>
</dbReference>
<feature type="region of interest" description="Disordered" evidence="1">
    <location>
        <begin position="126"/>
        <end position="154"/>
    </location>
</feature>
<proteinExistence type="predicted"/>
<gene>
    <name evidence="2" type="ORF">ACFQGR_01390</name>
</gene>
<evidence type="ECO:0000313" key="2">
    <source>
        <dbReference type="EMBL" id="MFC6178066.1"/>
    </source>
</evidence>
<evidence type="ECO:0000256" key="1">
    <source>
        <dbReference type="SAM" id="MobiDB-lite"/>
    </source>
</evidence>
<name>A0ABW1RRL6_9LACO</name>
<keyword evidence="3" id="KW-1185">Reference proteome</keyword>
<feature type="compositionally biased region" description="Polar residues" evidence="1">
    <location>
        <begin position="138"/>
        <end position="153"/>
    </location>
</feature>
<protein>
    <submittedName>
        <fullName evidence="2">ERF family protein</fullName>
    </submittedName>
</protein>
<dbReference type="Proteomes" id="UP001596158">
    <property type="component" value="Unassembled WGS sequence"/>
</dbReference>
<evidence type="ECO:0000313" key="3">
    <source>
        <dbReference type="Proteomes" id="UP001596158"/>
    </source>
</evidence>
<reference evidence="3" key="1">
    <citation type="journal article" date="2019" name="Int. J. Syst. Evol. Microbiol.">
        <title>The Global Catalogue of Microorganisms (GCM) 10K type strain sequencing project: providing services to taxonomists for standard genome sequencing and annotation.</title>
        <authorList>
            <consortium name="The Broad Institute Genomics Platform"/>
            <consortium name="The Broad Institute Genome Sequencing Center for Infectious Disease"/>
            <person name="Wu L."/>
            <person name="Ma J."/>
        </authorList>
    </citation>
    <scope>NUCLEOTIDE SEQUENCE [LARGE SCALE GENOMIC DNA]</scope>
    <source>
        <strain evidence="3">CCM 8924</strain>
    </source>
</reference>
<dbReference type="Pfam" id="PF04404">
    <property type="entry name" value="ERF"/>
    <property type="match status" value="1"/>
</dbReference>
<dbReference type="EMBL" id="JBHSSG010000007">
    <property type="protein sequence ID" value="MFC6178066.1"/>
    <property type="molecule type" value="Genomic_DNA"/>
</dbReference>